<evidence type="ECO:0000313" key="3">
    <source>
        <dbReference type="EMBL" id="GEP43714.1"/>
    </source>
</evidence>
<evidence type="ECO:0000256" key="1">
    <source>
        <dbReference type="SAM" id="Coils"/>
    </source>
</evidence>
<feature type="coiled-coil region" evidence="1">
    <location>
        <begin position="177"/>
        <end position="211"/>
    </location>
</feature>
<feature type="compositionally biased region" description="Polar residues" evidence="2">
    <location>
        <begin position="1"/>
        <end position="19"/>
    </location>
</feature>
<gene>
    <name evidence="3" type="ORF">BGE01nite_30050</name>
</gene>
<dbReference type="Proteomes" id="UP000321577">
    <property type="component" value="Unassembled WGS sequence"/>
</dbReference>
<organism evidence="3 4">
    <name type="scientific">Brevifollis gellanilyticus</name>
    <dbReference type="NCBI Taxonomy" id="748831"/>
    <lineage>
        <taxon>Bacteria</taxon>
        <taxon>Pseudomonadati</taxon>
        <taxon>Verrucomicrobiota</taxon>
        <taxon>Verrucomicrobiia</taxon>
        <taxon>Verrucomicrobiales</taxon>
        <taxon>Verrucomicrobiaceae</taxon>
    </lineage>
</organism>
<accession>A0A512MAF4</accession>
<dbReference type="EMBL" id="BKAG01000020">
    <property type="protein sequence ID" value="GEP43714.1"/>
    <property type="molecule type" value="Genomic_DNA"/>
</dbReference>
<evidence type="ECO:0000256" key="2">
    <source>
        <dbReference type="SAM" id="MobiDB-lite"/>
    </source>
</evidence>
<feature type="coiled-coil region" evidence="1">
    <location>
        <begin position="291"/>
        <end position="318"/>
    </location>
</feature>
<feature type="region of interest" description="Disordered" evidence="2">
    <location>
        <begin position="1"/>
        <end position="53"/>
    </location>
</feature>
<name>A0A512MAF4_9BACT</name>
<reference evidence="3 4" key="1">
    <citation type="submission" date="2019-07" db="EMBL/GenBank/DDBJ databases">
        <title>Whole genome shotgun sequence of Brevifollis gellanilyticus NBRC 108608.</title>
        <authorList>
            <person name="Hosoyama A."/>
            <person name="Uohara A."/>
            <person name="Ohji S."/>
            <person name="Ichikawa N."/>
        </authorList>
    </citation>
    <scope>NUCLEOTIDE SEQUENCE [LARGE SCALE GENOMIC DNA]</scope>
    <source>
        <strain evidence="3 4">NBRC 108608</strain>
    </source>
</reference>
<proteinExistence type="predicted"/>
<keyword evidence="4" id="KW-1185">Reference proteome</keyword>
<dbReference type="OrthoDB" id="184180at2"/>
<comment type="caution">
    <text evidence="3">The sequence shown here is derived from an EMBL/GenBank/DDBJ whole genome shotgun (WGS) entry which is preliminary data.</text>
</comment>
<keyword evidence="1" id="KW-0175">Coiled coil</keyword>
<dbReference type="RefSeq" id="WP_146851287.1">
    <property type="nucleotide sequence ID" value="NZ_BKAG01000020.1"/>
</dbReference>
<dbReference type="AlphaFoldDB" id="A0A512MAF4"/>
<sequence length="339" mass="36360">MNVSFNVSSGYASQIGQTDQTEKTQESQKSSKSLTVSVFGGKGSEETKSSNGITLSYPMIGPEDFDVNEFAQSLANMDVSVLQTMTNTAAALVVNGMVLDLASNIVKGGTDYIEKNAADITAALEHLEKRAAETEKSLFDMISSSKYPDFNSFLKLMLSMAQELRESTAKARQEMVKGEYNNMLDQAKTMMDNAKSNYDAAIKEAKATRAQGIGKIVGGCLTFATSLAGGLAGRGNPAMGFLAGAQAGGMFGNAMTQIIDGSTAVYAAEMQTEAAGHKKDAEEGQALLKKYEASQKLMQDAQQVIQEMRDAAKTLSDMVLKLYQDFIQNQSQIVSRANI</sequence>
<protein>
    <submittedName>
        <fullName evidence="3">Uncharacterized protein</fullName>
    </submittedName>
</protein>
<evidence type="ECO:0000313" key="4">
    <source>
        <dbReference type="Proteomes" id="UP000321577"/>
    </source>
</evidence>